<dbReference type="EMBL" id="GBXM01090336">
    <property type="protein sequence ID" value="JAH18241.1"/>
    <property type="molecule type" value="Transcribed_RNA"/>
</dbReference>
<keyword evidence="1" id="KW-1133">Transmembrane helix</keyword>
<keyword evidence="1" id="KW-0472">Membrane</keyword>
<reference evidence="2" key="1">
    <citation type="submission" date="2014-11" db="EMBL/GenBank/DDBJ databases">
        <authorList>
            <person name="Amaro Gonzalez C."/>
        </authorList>
    </citation>
    <scope>NUCLEOTIDE SEQUENCE</scope>
</reference>
<proteinExistence type="predicted"/>
<name>A0A0E9QMW6_ANGAN</name>
<reference evidence="2" key="2">
    <citation type="journal article" date="2015" name="Fish Shellfish Immunol.">
        <title>Early steps in the European eel (Anguilla anguilla)-Vibrio vulnificus interaction in the gills: Role of the RtxA13 toxin.</title>
        <authorList>
            <person name="Callol A."/>
            <person name="Pajuelo D."/>
            <person name="Ebbesson L."/>
            <person name="Teles M."/>
            <person name="MacKenzie S."/>
            <person name="Amaro C."/>
        </authorList>
    </citation>
    <scope>NUCLEOTIDE SEQUENCE</scope>
</reference>
<dbReference type="AlphaFoldDB" id="A0A0E9QMW6"/>
<sequence length="56" mass="7032">MWHLKHMNNIFPFNAGYDFVFNMINFVYFYNVFQVRLLKLPCLQIILFLFFCCFYF</sequence>
<feature type="transmembrane region" description="Helical" evidence="1">
    <location>
        <begin position="37"/>
        <end position="55"/>
    </location>
</feature>
<evidence type="ECO:0000313" key="2">
    <source>
        <dbReference type="EMBL" id="JAH18241.1"/>
    </source>
</evidence>
<protein>
    <submittedName>
        <fullName evidence="2">Uncharacterized protein</fullName>
    </submittedName>
</protein>
<keyword evidence="1" id="KW-0812">Transmembrane</keyword>
<evidence type="ECO:0000256" key="1">
    <source>
        <dbReference type="SAM" id="Phobius"/>
    </source>
</evidence>
<feature type="transmembrane region" description="Helical" evidence="1">
    <location>
        <begin position="12"/>
        <end position="31"/>
    </location>
</feature>
<accession>A0A0E9QMW6</accession>
<organism evidence="2">
    <name type="scientific">Anguilla anguilla</name>
    <name type="common">European freshwater eel</name>
    <name type="synonym">Muraena anguilla</name>
    <dbReference type="NCBI Taxonomy" id="7936"/>
    <lineage>
        <taxon>Eukaryota</taxon>
        <taxon>Metazoa</taxon>
        <taxon>Chordata</taxon>
        <taxon>Craniata</taxon>
        <taxon>Vertebrata</taxon>
        <taxon>Euteleostomi</taxon>
        <taxon>Actinopterygii</taxon>
        <taxon>Neopterygii</taxon>
        <taxon>Teleostei</taxon>
        <taxon>Anguilliformes</taxon>
        <taxon>Anguillidae</taxon>
        <taxon>Anguilla</taxon>
    </lineage>
</organism>